<reference evidence="2" key="1">
    <citation type="journal article" date="2020" name="Nature">
        <title>Giant virus diversity and host interactions through global metagenomics.</title>
        <authorList>
            <person name="Schulz F."/>
            <person name="Roux S."/>
            <person name="Paez-Espino D."/>
            <person name="Jungbluth S."/>
            <person name="Walsh D.A."/>
            <person name="Denef V.J."/>
            <person name="McMahon K.D."/>
            <person name="Konstantinidis K.T."/>
            <person name="Eloe-Fadrosh E.A."/>
            <person name="Kyrpides N.C."/>
            <person name="Woyke T."/>
        </authorList>
    </citation>
    <scope>NUCLEOTIDE SEQUENCE</scope>
    <source>
        <strain evidence="2">GVMAG-S-3300011013-78</strain>
    </source>
</reference>
<dbReference type="SUPFAM" id="SSF51197">
    <property type="entry name" value="Clavaminate synthase-like"/>
    <property type="match status" value="1"/>
</dbReference>
<accession>A0A6C0KGL0</accession>
<proteinExistence type="predicted"/>
<dbReference type="InterPro" id="IPR014710">
    <property type="entry name" value="RmlC-like_jellyroll"/>
</dbReference>
<protein>
    <recommendedName>
        <fullName evidence="1">Cupin-like domain-containing protein</fullName>
    </recommendedName>
</protein>
<dbReference type="Pfam" id="PF13621">
    <property type="entry name" value="Cupin_8"/>
    <property type="match status" value="1"/>
</dbReference>
<evidence type="ECO:0000259" key="1">
    <source>
        <dbReference type="Pfam" id="PF13621"/>
    </source>
</evidence>
<dbReference type="AlphaFoldDB" id="A0A6C0KGL0"/>
<name>A0A6C0KGL0_9ZZZZ</name>
<dbReference type="InterPro" id="IPR041667">
    <property type="entry name" value="Cupin_8"/>
</dbReference>
<feature type="domain" description="Cupin-like" evidence="1">
    <location>
        <begin position="82"/>
        <end position="253"/>
    </location>
</feature>
<evidence type="ECO:0000313" key="2">
    <source>
        <dbReference type="EMBL" id="QHU16473.1"/>
    </source>
</evidence>
<dbReference type="EMBL" id="MN740883">
    <property type="protein sequence ID" value="QHU16473.1"/>
    <property type="molecule type" value="Genomic_DNA"/>
</dbReference>
<sequence length="282" mass="33464">MLNIILSIAIFCLILLVYLHVYYHTKVNNDLECFNITDEVSKERFEKICNLKQPFKFLYQNNELLKNFNEENFIKEYGNYNINVKKAEESMVLPMKLSQAHDLFIKDASHNYYSEKNESFLDEINILSKLPSMSFLKPPLILKSEYDIIYGEKDLVTTLKYKNNYRNYYYVTEGECTIKLFNPKSAKYLNIIKDYTSLDFYSKINPFSEVNIENCSSIDIKLTKGEIIFIPPYWSYSIKMERNTILFISHYETYFSSLSNLPDTIRQILQKQNVKPKLKKIE</sequence>
<dbReference type="Gene3D" id="2.60.120.10">
    <property type="entry name" value="Jelly Rolls"/>
    <property type="match status" value="1"/>
</dbReference>
<organism evidence="2">
    <name type="scientific">viral metagenome</name>
    <dbReference type="NCBI Taxonomy" id="1070528"/>
    <lineage>
        <taxon>unclassified sequences</taxon>
        <taxon>metagenomes</taxon>
        <taxon>organismal metagenomes</taxon>
    </lineage>
</organism>